<dbReference type="Pfam" id="PF04082">
    <property type="entry name" value="Fungal_trans"/>
    <property type="match status" value="1"/>
</dbReference>
<evidence type="ECO:0000256" key="3">
    <source>
        <dbReference type="ARBA" id="ARBA00023015"/>
    </source>
</evidence>
<dbReference type="PANTHER" id="PTHR31845:SF17">
    <property type="entry name" value="ZN(II)2CYS6 TRANSCRIPTION FACTOR (EUROFUNG)"/>
    <property type="match status" value="1"/>
</dbReference>
<dbReference type="GO" id="GO:0000976">
    <property type="term" value="F:transcription cis-regulatory region binding"/>
    <property type="evidence" value="ECO:0007669"/>
    <property type="project" value="TreeGrafter"/>
</dbReference>
<dbReference type="CDD" id="cd00067">
    <property type="entry name" value="GAL4"/>
    <property type="match status" value="1"/>
</dbReference>
<dbReference type="SMART" id="SM00906">
    <property type="entry name" value="Fungal_trans"/>
    <property type="match status" value="1"/>
</dbReference>
<dbReference type="Proteomes" id="UP000777438">
    <property type="component" value="Unassembled WGS sequence"/>
</dbReference>
<feature type="domain" description="Zn(2)-C6 fungal-type" evidence="7">
    <location>
        <begin position="3"/>
        <end position="38"/>
    </location>
</feature>
<keyword evidence="6" id="KW-0539">Nucleus</keyword>
<dbReference type="CDD" id="cd12148">
    <property type="entry name" value="fungal_TF_MHR"/>
    <property type="match status" value="1"/>
</dbReference>
<dbReference type="AlphaFoldDB" id="A0A9P9AMR6"/>
<dbReference type="InterPro" id="IPR036864">
    <property type="entry name" value="Zn2-C6_fun-type_DNA-bd_sf"/>
</dbReference>
<organism evidence="8 9">
    <name type="scientific">Thelonectria olida</name>
    <dbReference type="NCBI Taxonomy" id="1576542"/>
    <lineage>
        <taxon>Eukaryota</taxon>
        <taxon>Fungi</taxon>
        <taxon>Dikarya</taxon>
        <taxon>Ascomycota</taxon>
        <taxon>Pezizomycotina</taxon>
        <taxon>Sordariomycetes</taxon>
        <taxon>Hypocreomycetidae</taxon>
        <taxon>Hypocreales</taxon>
        <taxon>Nectriaceae</taxon>
        <taxon>Thelonectria</taxon>
    </lineage>
</organism>
<dbReference type="InterPro" id="IPR001138">
    <property type="entry name" value="Zn2Cys6_DnaBD"/>
</dbReference>
<dbReference type="GO" id="GO:0005634">
    <property type="term" value="C:nucleus"/>
    <property type="evidence" value="ECO:0007669"/>
    <property type="project" value="UniProtKB-SubCell"/>
</dbReference>
<evidence type="ECO:0000259" key="7">
    <source>
        <dbReference type="PROSITE" id="PS50048"/>
    </source>
</evidence>
<name>A0A9P9AMR6_9HYPO</name>
<dbReference type="GO" id="GO:0000981">
    <property type="term" value="F:DNA-binding transcription factor activity, RNA polymerase II-specific"/>
    <property type="evidence" value="ECO:0007669"/>
    <property type="project" value="InterPro"/>
</dbReference>
<sequence>MNACLPCRKVKVRCRPSDDDEGDSKCERCARKSLNCIFQEHRRGRKPGTRISKRKDTRAHILGEASARPVNMVQPAPATTPLHDYQTPVSQIAEGVLDTERGNLQPSGLLNHEAMKGKFSLRCILSTSDGDRSEPLSNSLAVSPEDPIGLGLVNLSIAKSLFENFMDVLNPYISQLDPVLHTFSHVRHKSAFLLSATLAVAAKAFNPALYDRLHEHAHDLFTSGFRHGTKSTETAQAILILTYWKEPQDTRAWTSLGYVIRMCIDLGWHNLAPASPNTLAAMSEAERREARNVERTWYVLFVYDRSMSLQTGKPWMMERNDFIESIDAWCNDPMAIANDLLLGALVTLRLMTSSVFRVLGPRPRRNEGAPLHNTESLLTLINERINEWENRWIRAVEAKSPADEESCHPFLVHFYGTHLRLQLFSLPLHDVVASSPHGAKPSLELIWVAYSSAMDMLQLISNHSSRLYFAQDSIHVMTAYGAAFLVKMLYLAPETMVAKVHSSIVSSIRGAALVFSQQAAPPGSTCALQSKFLDNVISNLLEKQPTDSRGAAGTANTQGVTLDLFQNDHVSEDYPRLPGDAMSLGLDPVDATGPDLAVMQGRSDLLFSDDDNWTELFATAGFNTQDGTFLV</sequence>
<dbReference type="EMBL" id="JAGPYM010000015">
    <property type="protein sequence ID" value="KAH6886902.1"/>
    <property type="molecule type" value="Genomic_DNA"/>
</dbReference>
<accession>A0A9P9AMR6</accession>
<dbReference type="PANTHER" id="PTHR31845">
    <property type="entry name" value="FINGER DOMAIN PROTEIN, PUTATIVE-RELATED"/>
    <property type="match status" value="1"/>
</dbReference>
<evidence type="ECO:0000313" key="9">
    <source>
        <dbReference type="Proteomes" id="UP000777438"/>
    </source>
</evidence>
<gene>
    <name evidence="8" type="ORF">B0T10DRAFT_76029</name>
</gene>
<dbReference type="GO" id="GO:0008270">
    <property type="term" value="F:zinc ion binding"/>
    <property type="evidence" value="ECO:0007669"/>
    <property type="project" value="InterPro"/>
</dbReference>
<reference evidence="8 9" key="1">
    <citation type="journal article" date="2021" name="Nat. Commun.">
        <title>Genetic determinants of endophytism in the Arabidopsis root mycobiome.</title>
        <authorList>
            <person name="Mesny F."/>
            <person name="Miyauchi S."/>
            <person name="Thiergart T."/>
            <person name="Pickel B."/>
            <person name="Atanasova L."/>
            <person name="Karlsson M."/>
            <person name="Huettel B."/>
            <person name="Barry K.W."/>
            <person name="Haridas S."/>
            <person name="Chen C."/>
            <person name="Bauer D."/>
            <person name="Andreopoulos W."/>
            <person name="Pangilinan J."/>
            <person name="LaButti K."/>
            <person name="Riley R."/>
            <person name="Lipzen A."/>
            <person name="Clum A."/>
            <person name="Drula E."/>
            <person name="Henrissat B."/>
            <person name="Kohler A."/>
            <person name="Grigoriev I.V."/>
            <person name="Martin F.M."/>
            <person name="Hacquard S."/>
        </authorList>
    </citation>
    <scope>NUCLEOTIDE SEQUENCE [LARGE SCALE GENOMIC DNA]</scope>
    <source>
        <strain evidence="8 9">MPI-CAGE-CH-0241</strain>
    </source>
</reference>
<dbReference type="InterPro" id="IPR051089">
    <property type="entry name" value="prtT"/>
</dbReference>
<dbReference type="OrthoDB" id="3163292at2759"/>
<comment type="caution">
    <text evidence="8">The sequence shown here is derived from an EMBL/GenBank/DDBJ whole genome shotgun (WGS) entry which is preliminary data.</text>
</comment>
<protein>
    <recommendedName>
        <fullName evidence="7">Zn(2)-C6 fungal-type domain-containing protein</fullName>
    </recommendedName>
</protein>
<evidence type="ECO:0000256" key="4">
    <source>
        <dbReference type="ARBA" id="ARBA00023125"/>
    </source>
</evidence>
<evidence type="ECO:0000256" key="5">
    <source>
        <dbReference type="ARBA" id="ARBA00023163"/>
    </source>
</evidence>
<evidence type="ECO:0000256" key="6">
    <source>
        <dbReference type="ARBA" id="ARBA00023242"/>
    </source>
</evidence>
<comment type="subcellular location">
    <subcellularLocation>
        <location evidence="1">Nucleus</location>
    </subcellularLocation>
</comment>
<evidence type="ECO:0000313" key="8">
    <source>
        <dbReference type="EMBL" id="KAH6886902.1"/>
    </source>
</evidence>
<evidence type="ECO:0000256" key="2">
    <source>
        <dbReference type="ARBA" id="ARBA00022723"/>
    </source>
</evidence>
<evidence type="ECO:0000256" key="1">
    <source>
        <dbReference type="ARBA" id="ARBA00004123"/>
    </source>
</evidence>
<proteinExistence type="predicted"/>
<dbReference type="PROSITE" id="PS00463">
    <property type="entry name" value="ZN2_CY6_FUNGAL_1"/>
    <property type="match status" value="1"/>
</dbReference>
<keyword evidence="5" id="KW-0804">Transcription</keyword>
<dbReference type="InterPro" id="IPR007219">
    <property type="entry name" value="XnlR_reg_dom"/>
</dbReference>
<keyword evidence="9" id="KW-1185">Reference proteome</keyword>
<dbReference type="SUPFAM" id="SSF57701">
    <property type="entry name" value="Zn2/Cys6 DNA-binding domain"/>
    <property type="match status" value="1"/>
</dbReference>
<dbReference type="PROSITE" id="PS50048">
    <property type="entry name" value="ZN2_CY6_FUNGAL_2"/>
    <property type="match status" value="1"/>
</dbReference>
<dbReference type="Gene3D" id="4.10.240.10">
    <property type="entry name" value="Zn(2)-C6 fungal-type DNA-binding domain"/>
    <property type="match status" value="1"/>
</dbReference>
<keyword evidence="4" id="KW-0238">DNA-binding</keyword>
<keyword evidence="2" id="KW-0479">Metal-binding</keyword>
<dbReference type="GO" id="GO:0006351">
    <property type="term" value="P:DNA-templated transcription"/>
    <property type="evidence" value="ECO:0007669"/>
    <property type="project" value="InterPro"/>
</dbReference>
<keyword evidence="3" id="KW-0805">Transcription regulation</keyword>